<protein>
    <submittedName>
        <fullName evidence="2">Pentatricopeptide repeat-containing protein At1g10330</fullName>
    </submittedName>
</protein>
<dbReference type="Pfam" id="PF01535">
    <property type="entry name" value="PPR"/>
    <property type="match status" value="2"/>
</dbReference>
<dbReference type="eggNOG" id="KOG4197">
    <property type="taxonomic scope" value="Eukaryota"/>
</dbReference>
<evidence type="ECO:0000313" key="1">
    <source>
        <dbReference type="Proteomes" id="UP000189703"/>
    </source>
</evidence>
<dbReference type="PANTHER" id="PTHR47926">
    <property type="entry name" value="PENTATRICOPEPTIDE REPEAT-CONTAINING PROTEIN"/>
    <property type="match status" value="1"/>
</dbReference>
<dbReference type="KEGG" id="nnu:104594050"/>
<proteinExistence type="predicted"/>
<sequence length="475" mass="52569">MTYPLERLLLLLQRFIKHSNQVNQIHSLLITNGHLHFQPACKNSALKWISTLLYNTLIRAHLNLGDPHKALLLFTHMLAHQAPPNNYTFPSLIKAAASALPSMASLAGRPIHTQVIRRGLSLDPFIQTSLVSFYSLIGDIEHARHVFEEIPHPCIVAFNSMLDAFGKNGNMGRAVALFECMPERDIVSWTSIISGFGKNGHFQEAIRFFEKMMFHEDIIDRLIIPNEATLVSVLSACANLDEGALYQGRQIHGYILRNEIEITVFLGTALIAMYGKTGCLESATRVFNKMTVKEVCTWNAIISSLASNGREKQALDMFEEMRVEGLQPNEVTFVAVLAACARSKLVEMGLKLFRSMLHDFGVNPKMEHYGCVVDLLGRAGLLEEAAEIIRGMPFEPDATVLGALLGACRVHGAVGLASDVGRRLLELQPWHCGRYVVLSNIYAGAGEWGSAADLRKAMVQAGIRKIPAYSCLDSM</sequence>
<dbReference type="Proteomes" id="UP000189703">
    <property type="component" value="Unplaced"/>
</dbReference>
<organism evidence="1 2">
    <name type="scientific">Nelumbo nucifera</name>
    <name type="common">Sacred lotus</name>
    <dbReference type="NCBI Taxonomy" id="4432"/>
    <lineage>
        <taxon>Eukaryota</taxon>
        <taxon>Viridiplantae</taxon>
        <taxon>Streptophyta</taxon>
        <taxon>Embryophyta</taxon>
        <taxon>Tracheophyta</taxon>
        <taxon>Spermatophyta</taxon>
        <taxon>Magnoliopsida</taxon>
        <taxon>Proteales</taxon>
        <taxon>Nelumbonaceae</taxon>
        <taxon>Nelumbo</taxon>
    </lineage>
</organism>
<dbReference type="PANTHER" id="PTHR47926:SF348">
    <property type="entry name" value="PENTATRICOPEPTIDE REPEAT-CONTAINING PROTEIN"/>
    <property type="match status" value="1"/>
</dbReference>
<dbReference type="AlphaFoldDB" id="A0A1U7ZL75"/>
<dbReference type="Pfam" id="PF20431">
    <property type="entry name" value="E_motif"/>
    <property type="match status" value="1"/>
</dbReference>
<dbReference type="GO" id="GO:0003723">
    <property type="term" value="F:RNA binding"/>
    <property type="evidence" value="ECO:0007669"/>
    <property type="project" value="InterPro"/>
</dbReference>
<dbReference type="PROSITE" id="PS51375">
    <property type="entry name" value="PPR"/>
    <property type="match status" value="5"/>
</dbReference>
<dbReference type="FunCoup" id="A0A1U7ZL75">
    <property type="interactions" value="610"/>
</dbReference>
<gene>
    <name evidence="2" type="primary">LOC104594050</name>
</gene>
<evidence type="ECO:0000313" key="2">
    <source>
        <dbReference type="RefSeq" id="XP_010252470.1"/>
    </source>
</evidence>
<accession>A0A1U7ZL75</accession>
<dbReference type="RefSeq" id="XP_010252470.1">
    <property type="nucleotide sequence ID" value="XM_010254168.2"/>
</dbReference>
<name>A0A1U7ZL75_NELNU</name>
<dbReference type="InterPro" id="IPR002885">
    <property type="entry name" value="PPR_rpt"/>
</dbReference>
<dbReference type="Pfam" id="PF13041">
    <property type="entry name" value="PPR_2"/>
    <property type="match status" value="3"/>
</dbReference>
<keyword evidence="1" id="KW-1185">Reference proteome</keyword>
<dbReference type="Gene3D" id="1.25.40.10">
    <property type="entry name" value="Tetratricopeptide repeat domain"/>
    <property type="match status" value="3"/>
</dbReference>
<dbReference type="GeneID" id="104594050"/>
<dbReference type="FunFam" id="1.25.40.10:FF:000242">
    <property type="entry name" value="Pentatricopeptide repeat-containing protein"/>
    <property type="match status" value="1"/>
</dbReference>
<reference evidence="2" key="1">
    <citation type="submission" date="2025-08" db="UniProtKB">
        <authorList>
            <consortium name="RefSeq"/>
        </authorList>
    </citation>
    <scope>IDENTIFICATION</scope>
</reference>
<dbReference type="NCBIfam" id="TIGR00756">
    <property type="entry name" value="PPR"/>
    <property type="match status" value="5"/>
</dbReference>
<dbReference type="InterPro" id="IPR046848">
    <property type="entry name" value="E_motif"/>
</dbReference>
<dbReference type="OMA" id="QHCGQYV"/>
<dbReference type="OrthoDB" id="185373at2759"/>
<dbReference type="InterPro" id="IPR046960">
    <property type="entry name" value="PPR_At4g14850-like_plant"/>
</dbReference>
<dbReference type="InterPro" id="IPR011990">
    <property type="entry name" value="TPR-like_helical_dom_sf"/>
</dbReference>
<dbReference type="GO" id="GO:0009451">
    <property type="term" value="P:RNA modification"/>
    <property type="evidence" value="ECO:0007669"/>
    <property type="project" value="InterPro"/>
</dbReference>